<feature type="transmembrane region" description="Helical" evidence="2">
    <location>
        <begin position="6"/>
        <end position="27"/>
    </location>
</feature>
<keyword evidence="2" id="KW-0472">Membrane</keyword>
<dbReference type="AlphaFoldDB" id="L7LAC4"/>
<dbReference type="STRING" id="1121927.GOHSU_30_00090"/>
<evidence type="ECO:0000256" key="1">
    <source>
        <dbReference type="SAM" id="MobiDB-lite"/>
    </source>
</evidence>
<reference evidence="3 4" key="1">
    <citation type="submission" date="2012-12" db="EMBL/GenBank/DDBJ databases">
        <title>Whole genome shotgun sequence of Gordonia hirsuta NBRC 16056.</title>
        <authorList>
            <person name="Isaki-Nakamura S."/>
            <person name="Hosoyama A."/>
            <person name="Tsuchikane K."/>
            <person name="Katsumata H."/>
            <person name="Baba S."/>
            <person name="Yamazaki S."/>
            <person name="Fujita N."/>
        </authorList>
    </citation>
    <scope>NUCLEOTIDE SEQUENCE [LARGE SCALE GENOMIC DNA]</scope>
    <source>
        <strain evidence="3 4">NBRC 16056</strain>
    </source>
</reference>
<organism evidence="3 4">
    <name type="scientific">Gordonia hirsuta DSM 44140 = NBRC 16056</name>
    <dbReference type="NCBI Taxonomy" id="1121927"/>
    <lineage>
        <taxon>Bacteria</taxon>
        <taxon>Bacillati</taxon>
        <taxon>Actinomycetota</taxon>
        <taxon>Actinomycetes</taxon>
        <taxon>Mycobacteriales</taxon>
        <taxon>Gordoniaceae</taxon>
        <taxon>Gordonia</taxon>
    </lineage>
</organism>
<keyword evidence="2" id="KW-0812">Transmembrane</keyword>
<comment type="caution">
    <text evidence="3">The sequence shown here is derived from an EMBL/GenBank/DDBJ whole genome shotgun (WGS) entry which is preliminary data.</text>
</comment>
<name>L7LAC4_9ACTN</name>
<evidence type="ECO:0000313" key="4">
    <source>
        <dbReference type="Proteomes" id="UP000053405"/>
    </source>
</evidence>
<protein>
    <submittedName>
        <fullName evidence="3">Uncharacterized protein</fullName>
    </submittedName>
</protein>
<sequence length="187" mass="18818">MNPVIIVSVVAALVVLGVIALVTLAVLAGGRTGPRRFALAPPADPTEFLTSAPWGATVSIDLPDTPSQVWQQVLDGPTIGASPVLSGPVTEGNDRVYRGLVAFTSQVVEQNAQHGLIATGSGISIPLAIESFAERWSVAQSGTGSTLTYTVAVAPGSSASCHSGGLPCSRNPSSSSAGAARSDPVST</sequence>
<feature type="region of interest" description="Disordered" evidence="1">
    <location>
        <begin position="162"/>
        <end position="187"/>
    </location>
</feature>
<proteinExistence type="predicted"/>
<keyword evidence="2" id="KW-1133">Transmembrane helix</keyword>
<keyword evidence="4" id="KW-1185">Reference proteome</keyword>
<accession>L7LAC4</accession>
<evidence type="ECO:0000313" key="3">
    <source>
        <dbReference type="EMBL" id="GAC58085.1"/>
    </source>
</evidence>
<dbReference type="EMBL" id="BANT01000030">
    <property type="protein sequence ID" value="GAC58085.1"/>
    <property type="molecule type" value="Genomic_DNA"/>
</dbReference>
<evidence type="ECO:0000256" key="2">
    <source>
        <dbReference type="SAM" id="Phobius"/>
    </source>
</evidence>
<dbReference type="RefSeq" id="WP_005941518.1">
    <property type="nucleotide sequence ID" value="NZ_ATVK01000054.1"/>
</dbReference>
<dbReference type="eggNOG" id="COG3832">
    <property type="taxonomic scope" value="Bacteria"/>
</dbReference>
<dbReference type="SUPFAM" id="SSF55961">
    <property type="entry name" value="Bet v1-like"/>
    <property type="match status" value="1"/>
</dbReference>
<gene>
    <name evidence="3" type="ORF">GOHSU_30_00090</name>
</gene>
<dbReference type="Proteomes" id="UP000053405">
    <property type="component" value="Unassembled WGS sequence"/>
</dbReference>
<dbReference type="OrthoDB" id="4375564at2"/>